<dbReference type="OrthoDB" id="285729at2759"/>
<comment type="similarity">
    <text evidence="3">Belongs to the NOP16 family.</text>
</comment>
<evidence type="ECO:0000313" key="10">
    <source>
        <dbReference type="Proteomes" id="UP000243515"/>
    </source>
</evidence>
<protein>
    <recommendedName>
        <fullName evidence="5">Nucleolar protein 16</fullName>
    </recommendedName>
</protein>
<evidence type="ECO:0000256" key="6">
    <source>
        <dbReference type="ARBA" id="ARBA00023242"/>
    </source>
</evidence>
<dbReference type="PANTHER" id="PTHR13243">
    <property type="entry name" value="HSPC111 PROTEIN-RELATED"/>
    <property type="match status" value="1"/>
</dbReference>
<reference evidence="9 10" key="1">
    <citation type="journal article" date="2015" name="Environ. Microbiol.">
        <title>Metagenome sequence of Elaphomyces granulatus from sporocarp tissue reveals Ascomycota ectomycorrhizal fingerprints of genome expansion and a Proteobacteria-rich microbiome.</title>
        <authorList>
            <person name="Quandt C.A."/>
            <person name="Kohler A."/>
            <person name="Hesse C.N."/>
            <person name="Sharpton T.J."/>
            <person name="Martin F."/>
            <person name="Spatafora J.W."/>
        </authorList>
    </citation>
    <scope>NUCLEOTIDE SEQUENCE [LARGE SCALE GENOMIC DNA]</scope>
    <source>
        <strain evidence="9 10">OSC145934</strain>
    </source>
</reference>
<keyword evidence="10" id="KW-1185">Reference proteome</keyword>
<evidence type="ECO:0000256" key="4">
    <source>
        <dbReference type="ARBA" id="ARBA00011187"/>
    </source>
</evidence>
<sequence>MGRELQKRKNRSKVPKLKKKSKLLRNGRKKVNVLGNALIAENWDKNLTLTQNYRRLGLASRLNAPAGGVEKNKGIGAKHVADPLHISKNGKPLTEIQPDEVRVERDPETGNILRVVRENSDDEEVEIAGRKWRHSNPLGDPLNELFDNERHAEFNQKLSSSKFVQGLELRAAREAKSVKRRRPRQQSQREQEWILRLVEKHGENYPAMFRDRKLNPMQQTEGDLRRRIRIWKECQS</sequence>
<evidence type="ECO:0000313" key="9">
    <source>
        <dbReference type="EMBL" id="OXV08319.1"/>
    </source>
</evidence>
<dbReference type="EMBL" id="NPHW01004198">
    <property type="protein sequence ID" value="OXV08319.1"/>
    <property type="molecule type" value="Genomic_DNA"/>
</dbReference>
<gene>
    <name evidence="9" type="ORF">Egran_03918</name>
</gene>
<proteinExistence type="inferred from homology"/>
<comment type="function">
    <text evidence="1">Involved in the biogenesis of the 60S ribosomal subunit.</text>
</comment>
<dbReference type="AlphaFoldDB" id="A0A232LVY6"/>
<dbReference type="Pfam" id="PF09420">
    <property type="entry name" value="Nop16"/>
    <property type="match status" value="1"/>
</dbReference>
<comment type="caution">
    <text evidence="9">The sequence shown here is derived from an EMBL/GenBank/DDBJ whole genome shotgun (WGS) entry which is preliminary data.</text>
</comment>
<evidence type="ECO:0000256" key="3">
    <source>
        <dbReference type="ARBA" id="ARBA00008479"/>
    </source>
</evidence>
<dbReference type="PANTHER" id="PTHR13243:SF1">
    <property type="entry name" value="NUCLEOLAR PROTEIN 16"/>
    <property type="match status" value="1"/>
</dbReference>
<evidence type="ECO:0000256" key="1">
    <source>
        <dbReference type="ARBA" id="ARBA00002889"/>
    </source>
</evidence>
<keyword evidence="6" id="KW-0539">Nucleus</keyword>
<evidence type="ECO:0000256" key="5">
    <source>
        <dbReference type="ARBA" id="ARBA00015522"/>
    </source>
</evidence>
<comment type="subcellular location">
    <subcellularLocation>
        <location evidence="2">Nucleus</location>
        <location evidence="2">Nucleolus</location>
    </subcellularLocation>
</comment>
<keyword evidence="7" id="KW-0687">Ribonucleoprotein</keyword>
<organism evidence="9 10">
    <name type="scientific">Elaphomyces granulatus</name>
    <dbReference type="NCBI Taxonomy" id="519963"/>
    <lineage>
        <taxon>Eukaryota</taxon>
        <taxon>Fungi</taxon>
        <taxon>Dikarya</taxon>
        <taxon>Ascomycota</taxon>
        <taxon>Pezizomycotina</taxon>
        <taxon>Eurotiomycetes</taxon>
        <taxon>Eurotiomycetidae</taxon>
        <taxon>Eurotiales</taxon>
        <taxon>Elaphomycetaceae</taxon>
        <taxon>Elaphomyces</taxon>
    </lineage>
</organism>
<dbReference type="GO" id="GO:0042273">
    <property type="term" value="P:ribosomal large subunit biogenesis"/>
    <property type="evidence" value="ECO:0007669"/>
    <property type="project" value="EnsemblFungi"/>
</dbReference>
<name>A0A232LVY6_9EURO</name>
<dbReference type="GO" id="GO:0005730">
    <property type="term" value="C:nucleolus"/>
    <property type="evidence" value="ECO:0007669"/>
    <property type="project" value="UniProtKB-SubCell"/>
</dbReference>
<accession>A0A232LVY6</accession>
<comment type="subunit">
    <text evidence="4">Component of the pre-66S ribosomal particle.</text>
</comment>
<evidence type="ECO:0000256" key="2">
    <source>
        <dbReference type="ARBA" id="ARBA00004604"/>
    </source>
</evidence>
<evidence type="ECO:0000256" key="8">
    <source>
        <dbReference type="SAM" id="MobiDB-lite"/>
    </source>
</evidence>
<feature type="compositionally biased region" description="Basic residues" evidence="8">
    <location>
        <begin position="8"/>
        <end position="22"/>
    </location>
</feature>
<dbReference type="InterPro" id="IPR019002">
    <property type="entry name" value="Ribosome_biogenesis_Nop16"/>
</dbReference>
<feature type="region of interest" description="Disordered" evidence="8">
    <location>
        <begin position="1"/>
        <end position="22"/>
    </location>
</feature>
<dbReference type="Proteomes" id="UP000243515">
    <property type="component" value="Unassembled WGS sequence"/>
</dbReference>
<dbReference type="GO" id="GO:0030687">
    <property type="term" value="C:preribosome, large subunit precursor"/>
    <property type="evidence" value="ECO:0007669"/>
    <property type="project" value="EnsemblFungi"/>
</dbReference>
<evidence type="ECO:0000256" key="7">
    <source>
        <dbReference type="ARBA" id="ARBA00023274"/>
    </source>
</evidence>